<organism evidence="2">
    <name type="scientific">Treponema denticola H-22</name>
    <dbReference type="NCBI Taxonomy" id="999432"/>
    <lineage>
        <taxon>Bacteria</taxon>
        <taxon>Pseudomonadati</taxon>
        <taxon>Spirochaetota</taxon>
        <taxon>Spirochaetia</taxon>
        <taxon>Spirochaetales</taxon>
        <taxon>Treponemataceae</taxon>
        <taxon>Treponema</taxon>
    </lineage>
</organism>
<dbReference type="InterPro" id="IPR009241">
    <property type="entry name" value="HigB-like"/>
</dbReference>
<protein>
    <recommendedName>
        <fullName evidence="3">RelE/StbE family addiction module toxin</fullName>
    </recommendedName>
</protein>
<dbReference type="Pfam" id="PF05973">
    <property type="entry name" value="Gp49"/>
    <property type="match status" value="1"/>
</dbReference>
<sequence>MKWKIKFYKTKDGKCPVKEFIDTQPGKIAQKITWVLRLIETQEKVPRTYFKNLSGTKIYECRIEFGGNIYRILGQFYQGYFLLLTNGFQKKTQKTPKNEIELCNKRMADQIERGVKYE</sequence>
<dbReference type="Proteomes" id="UP000011705">
    <property type="component" value="Chromosome"/>
</dbReference>
<proteinExistence type="predicted"/>
<comment type="caution">
    <text evidence="2">The sequence shown here is derived from an EMBL/GenBank/DDBJ whole genome shotgun (WGS) entry which is preliminary data.</text>
</comment>
<gene>
    <name evidence="2" type="ORF">HMPREF9726_00559</name>
    <name evidence="1" type="ORF">HMPREF9726_01695</name>
</gene>
<name>A0A0E2EJQ7_TREDN</name>
<evidence type="ECO:0008006" key="3">
    <source>
        <dbReference type="Google" id="ProtNLM"/>
    </source>
</evidence>
<evidence type="ECO:0000313" key="1">
    <source>
        <dbReference type="EMBL" id="EMB33334.1"/>
    </source>
</evidence>
<reference evidence="2" key="1">
    <citation type="submission" date="2012-01" db="EMBL/GenBank/DDBJ databases">
        <title>The Genome Sequence of Treponema denticola H-22.</title>
        <authorList>
            <consortium name="The Broad Institute Genome Sequencing Platform"/>
            <person name="Earl A."/>
            <person name="Ward D."/>
            <person name="Feldgarden M."/>
            <person name="Gevers D."/>
            <person name="Blanton J.M."/>
            <person name="Fenno C.J."/>
            <person name="Baranova O.V."/>
            <person name="Mathney J."/>
            <person name="Dewhirst F.E."/>
            <person name="Izard J."/>
            <person name="Young S.K."/>
            <person name="Zeng Q."/>
            <person name="Gargeya S."/>
            <person name="Fitzgerald M."/>
            <person name="Haas B."/>
            <person name="Abouelleil A."/>
            <person name="Alvarado L."/>
            <person name="Arachchi H.M."/>
            <person name="Berlin A."/>
            <person name="Chapman S.B."/>
            <person name="Gearin G."/>
            <person name="Goldberg J."/>
            <person name="Griggs A."/>
            <person name="Gujja S."/>
            <person name="Hansen M."/>
            <person name="Heiman D."/>
            <person name="Howarth C."/>
            <person name="Larimer J."/>
            <person name="Lui A."/>
            <person name="MacDonald P.J.P."/>
            <person name="McCowen C."/>
            <person name="Montmayeur A."/>
            <person name="Murphy C."/>
            <person name="Neiman D."/>
            <person name="Pearson M."/>
            <person name="Priest M."/>
            <person name="Roberts A."/>
            <person name="Saif S."/>
            <person name="Shea T."/>
            <person name="Sisk P."/>
            <person name="Stolte C."/>
            <person name="Sykes S."/>
            <person name="Wortman J."/>
            <person name="Nusbaum C."/>
            <person name="Birren B."/>
        </authorList>
    </citation>
    <scope>NUCLEOTIDE SEQUENCE [LARGE SCALE GENOMIC DNA]</scope>
    <source>
        <strain evidence="2">H-22</strain>
    </source>
</reference>
<accession>A0A0E2EJQ7</accession>
<evidence type="ECO:0000313" key="2">
    <source>
        <dbReference type="EMBL" id="EMB35418.1"/>
    </source>
</evidence>
<dbReference type="AlphaFoldDB" id="A0A0E2EJQ7"/>
<dbReference type="EMBL" id="AGDV01000004">
    <property type="protein sequence ID" value="EMB35418.1"/>
    <property type="molecule type" value="Genomic_DNA"/>
</dbReference>
<dbReference type="PATRIC" id="fig|999432.5.peg.1759"/>
<dbReference type="RefSeq" id="WP_002683264.1">
    <property type="nucleotide sequence ID" value="NZ_CM001795.1"/>
</dbReference>
<dbReference type="HOGENOM" id="CLU_122734_0_1_12"/>
<dbReference type="EMBL" id="AGDV01000012">
    <property type="protein sequence ID" value="EMB33334.1"/>
    <property type="molecule type" value="Genomic_DNA"/>
</dbReference>